<organism evidence="1 2">
    <name type="scientific">Caerostris darwini</name>
    <dbReference type="NCBI Taxonomy" id="1538125"/>
    <lineage>
        <taxon>Eukaryota</taxon>
        <taxon>Metazoa</taxon>
        <taxon>Ecdysozoa</taxon>
        <taxon>Arthropoda</taxon>
        <taxon>Chelicerata</taxon>
        <taxon>Arachnida</taxon>
        <taxon>Araneae</taxon>
        <taxon>Araneomorphae</taxon>
        <taxon>Entelegynae</taxon>
        <taxon>Araneoidea</taxon>
        <taxon>Araneidae</taxon>
        <taxon>Caerostris</taxon>
    </lineage>
</organism>
<dbReference type="AlphaFoldDB" id="A0AAV4QCE8"/>
<gene>
    <name evidence="1" type="ORF">CDAR_520291</name>
</gene>
<comment type="caution">
    <text evidence="1">The sequence shown here is derived from an EMBL/GenBank/DDBJ whole genome shotgun (WGS) entry which is preliminary data.</text>
</comment>
<evidence type="ECO:0008006" key="3">
    <source>
        <dbReference type="Google" id="ProtNLM"/>
    </source>
</evidence>
<proteinExistence type="predicted"/>
<sequence length="100" mass="11153">MLMSDTNSNACTYFTDCNRTFYGLTDLKYPLRLSEHRSPTCTLSFVAAGGKYGDRIEITFLSFQIGTFDLDRNSFYLQLRPNPDNLSSAVGGLSFSIDGN</sequence>
<name>A0AAV4QCE8_9ARAC</name>
<evidence type="ECO:0000313" key="2">
    <source>
        <dbReference type="Proteomes" id="UP001054837"/>
    </source>
</evidence>
<evidence type="ECO:0000313" key="1">
    <source>
        <dbReference type="EMBL" id="GIY06021.1"/>
    </source>
</evidence>
<accession>A0AAV4QCE8</accession>
<dbReference type="Proteomes" id="UP001054837">
    <property type="component" value="Unassembled WGS sequence"/>
</dbReference>
<keyword evidence="2" id="KW-1185">Reference proteome</keyword>
<dbReference type="EMBL" id="BPLQ01004167">
    <property type="protein sequence ID" value="GIY06021.1"/>
    <property type="molecule type" value="Genomic_DNA"/>
</dbReference>
<reference evidence="1 2" key="1">
    <citation type="submission" date="2021-06" db="EMBL/GenBank/DDBJ databases">
        <title>Caerostris darwini draft genome.</title>
        <authorList>
            <person name="Kono N."/>
            <person name="Arakawa K."/>
        </authorList>
    </citation>
    <scope>NUCLEOTIDE SEQUENCE [LARGE SCALE GENOMIC DNA]</scope>
</reference>
<protein>
    <recommendedName>
        <fullName evidence="3">CUB domain-containing protein</fullName>
    </recommendedName>
</protein>